<name>B4HWB2_DROSE</name>
<dbReference type="Gene3D" id="1.25.40.820">
    <property type="match status" value="1"/>
</dbReference>
<dbReference type="GO" id="GO:0008420">
    <property type="term" value="F:RNA polymerase II CTD heptapeptide repeat phosphatase activity"/>
    <property type="evidence" value="ECO:0007669"/>
    <property type="project" value="UniProtKB-UniRule"/>
</dbReference>
<keyword evidence="8 12" id="KW-0539">Nucleus</keyword>
<evidence type="ECO:0000256" key="3">
    <source>
        <dbReference type="ARBA" id="ARBA00022723"/>
    </source>
</evidence>
<sequence>MTTEKGEQLRQQLIAAVVKKRAAIARAHEIVVRLLEPGIPEPEFLSLLCEIGPPNYSDIVDEREINKLCGYPLCSTVLENCSNNDHCKKPQQLQQQQQQNQPEDQQQSKQQNRQQHQQRRSNFKLLFDKIAGIGRVITDAMSDPVERQQAAGDGIVALLSGAKVTI</sequence>
<dbReference type="PROSITE" id="PS51479">
    <property type="entry name" value="ZF_RTR1"/>
    <property type="match status" value="1"/>
</dbReference>
<dbReference type="GO" id="GO:0005737">
    <property type="term" value="C:cytoplasm"/>
    <property type="evidence" value="ECO:0007669"/>
    <property type="project" value="TreeGrafter"/>
</dbReference>
<feature type="domain" description="RTR1-type" evidence="14">
    <location>
        <begin position="46"/>
        <end position="106"/>
    </location>
</feature>
<dbReference type="STRING" id="7238.B4HWB2"/>
<keyword evidence="6 12" id="KW-0862">Zinc</keyword>
<comment type="subcellular location">
    <subcellularLocation>
        <location evidence="1 12">Nucleus</location>
    </subcellularLocation>
</comment>
<dbReference type="GO" id="GO:0008270">
    <property type="term" value="F:zinc ion binding"/>
    <property type="evidence" value="ECO:0007669"/>
    <property type="project" value="UniProtKB-KW"/>
</dbReference>
<reference evidence="15 16" key="1">
    <citation type="journal article" date="2007" name="Nature">
        <title>Evolution of genes and genomes on the Drosophila phylogeny.</title>
        <authorList>
            <consortium name="Drosophila 12 Genomes Consortium"/>
            <person name="Clark A.G."/>
            <person name="Eisen M.B."/>
            <person name="Smith D.R."/>
            <person name="Bergman C.M."/>
            <person name="Oliver B."/>
            <person name="Markow T.A."/>
            <person name="Kaufman T.C."/>
            <person name="Kellis M."/>
            <person name="Gelbart W."/>
            <person name="Iyer V.N."/>
            <person name="Pollard D.A."/>
            <person name="Sackton T.B."/>
            <person name="Larracuente A.M."/>
            <person name="Singh N.D."/>
            <person name="Abad J.P."/>
            <person name="Abt D.N."/>
            <person name="Adryan B."/>
            <person name="Aguade M."/>
            <person name="Akashi H."/>
            <person name="Anderson W.W."/>
            <person name="Aquadro C.F."/>
            <person name="Ardell D.H."/>
            <person name="Arguello R."/>
            <person name="Artieri C.G."/>
            <person name="Barbash D.A."/>
            <person name="Barker D."/>
            <person name="Barsanti P."/>
            <person name="Batterham P."/>
            <person name="Batzoglou S."/>
            <person name="Begun D."/>
            <person name="Bhutkar A."/>
            <person name="Blanco E."/>
            <person name="Bosak S.A."/>
            <person name="Bradley R.K."/>
            <person name="Brand A.D."/>
            <person name="Brent M.R."/>
            <person name="Brooks A.N."/>
            <person name="Brown R.H."/>
            <person name="Butlin R.K."/>
            <person name="Caggese C."/>
            <person name="Calvi B.R."/>
            <person name="Bernardo de Carvalho A."/>
            <person name="Caspi A."/>
            <person name="Castrezana S."/>
            <person name="Celniker S.E."/>
            <person name="Chang J.L."/>
            <person name="Chapple C."/>
            <person name="Chatterji S."/>
            <person name="Chinwalla A."/>
            <person name="Civetta A."/>
            <person name="Clifton S.W."/>
            <person name="Comeron J.M."/>
            <person name="Costello J.C."/>
            <person name="Coyne J.A."/>
            <person name="Daub J."/>
            <person name="David R.G."/>
            <person name="Delcher A.L."/>
            <person name="Delehaunty K."/>
            <person name="Do C.B."/>
            <person name="Ebling H."/>
            <person name="Edwards K."/>
            <person name="Eickbush T."/>
            <person name="Evans J.D."/>
            <person name="Filipski A."/>
            <person name="Findeiss S."/>
            <person name="Freyhult E."/>
            <person name="Fulton L."/>
            <person name="Fulton R."/>
            <person name="Garcia A.C."/>
            <person name="Gardiner A."/>
            <person name="Garfield D.A."/>
            <person name="Garvin B.E."/>
            <person name="Gibson G."/>
            <person name="Gilbert D."/>
            <person name="Gnerre S."/>
            <person name="Godfrey J."/>
            <person name="Good R."/>
            <person name="Gotea V."/>
            <person name="Gravely B."/>
            <person name="Greenberg A.J."/>
            <person name="Griffiths-Jones S."/>
            <person name="Gross S."/>
            <person name="Guigo R."/>
            <person name="Gustafson E.A."/>
            <person name="Haerty W."/>
            <person name="Hahn M.W."/>
            <person name="Halligan D.L."/>
            <person name="Halpern A.L."/>
            <person name="Halter G.M."/>
            <person name="Han M.V."/>
            <person name="Heger A."/>
            <person name="Hillier L."/>
            <person name="Hinrichs A.S."/>
            <person name="Holmes I."/>
            <person name="Hoskins R.A."/>
            <person name="Hubisz M.J."/>
            <person name="Hultmark D."/>
            <person name="Huntley M.A."/>
            <person name="Jaffe D.B."/>
            <person name="Jagadeeshan S."/>
            <person name="Jeck W.R."/>
            <person name="Johnson J."/>
            <person name="Jones C.D."/>
            <person name="Jordan W.C."/>
            <person name="Karpen G.H."/>
            <person name="Kataoka E."/>
            <person name="Keightley P.D."/>
            <person name="Kheradpour P."/>
            <person name="Kirkness E.F."/>
            <person name="Koerich L.B."/>
            <person name="Kristiansen K."/>
            <person name="Kudrna D."/>
            <person name="Kulathinal R.J."/>
            <person name="Kumar S."/>
            <person name="Kwok R."/>
            <person name="Lander E."/>
            <person name="Langley C.H."/>
            <person name="Lapoint R."/>
            <person name="Lazzaro B.P."/>
            <person name="Lee S.J."/>
            <person name="Levesque L."/>
            <person name="Li R."/>
            <person name="Lin C.F."/>
            <person name="Lin M.F."/>
            <person name="Lindblad-Toh K."/>
            <person name="Llopart A."/>
            <person name="Long M."/>
            <person name="Low L."/>
            <person name="Lozovsky E."/>
            <person name="Lu J."/>
            <person name="Luo M."/>
            <person name="Machado C.A."/>
            <person name="Makalowski W."/>
            <person name="Marzo M."/>
            <person name="Matsuda M."/>
            <person name="Matzkin L."/>
            <person name="McAllister B."/>
            <person name="McBride C.S."/>
            <person name="McKernan B."/>
            <person name="McKernan K."/>
            <person name="Mendez-Lago M."/>
            <person name="Minx P."/>
            <person name="Mollenhauer M.U."/>
            <person name="Montooth K."/>
            <person name="Mount S.M."/>
            <person name="Mu X."/>
            <person name="Myers E."/>
            <person name="Negre B."/>
            <person name="Newfeld S."/>
            <person name="Nielsen R."/>
            <person name="Noor M.A."/>
            <person name="O'Grady P."/>
            <person name="Pachter L."/>
            <person name="Papaceit M."/>
            <person name="Parisi M.J."/>
            <person name="Parisi M."/>
            <person name="Parts L."/>
            <person name="Pedersen J.S."/>
            <person name="Pesole G."/>
            <person name="Phillippy A.M."/>
            <person name="Ponting C.P."/>
            <person name="Pop M."/>
            <person name="Porcelli D."/>
            <person name="Powell J.R."/>
            <person name="Prohaska S."/>
            <person name="Pruitt K."/>
            <person name="Puig M."/>
            <person name="Quesneville H."/>
            <person name="Ram K.R."/>
            <person name="Rand D."/>
            <person name="Rasmussen M.D."/>
            <person name="Reed L.K."/>
            <person name="Reenan R."/>
            <person name="Reily A."/>
            <person name="Remington K.A."/>
            <person name="Rieger T.T."/>
            <person name="Ritchie M.G."/>
            <person name="Robin C."/>
            <person name="Rogers Y.H."/>
            <person name="Rohde C."/>
            <person name="Rozas J."/>
            <person name="Rubenfield M.J."/>
            <person name="Ruiz A."/>
            <person name="Russo S."/>
            <person name="Salzberg S.L."/>
            <person name="Sanchez-Gracia A."/>
            <person name="Saranga D.J."/>
            <person name="Sato H."/>
            <person name="Schaeffer S.W."/>
            <person name="Schatz M.C."/>
            <person name="Schlenke T."/>
            <person name="Schwartz R."/>
            <person name="Segarra C."/>
            <person name="Singh R.S."/>
            <person name="Sirot L."/>
            <person name="Sirota M."/>
            <person name="Sisneros N.B."/>
            <person name="Smith C.D."/>
            <person name="Smith T.F."/>
            <person name="Spieth J."/>
            <person name="Stage D.E."/>
            <person name="Stark A."/>
            <person name="Stephan W."/>
            <person name="Strausberg R.L."/>
            <person name="Strempel S."/>
            <person name="Sturgill D."/>
            <person name="Sutton G."/>
            <person name="Sutton G.G."/>
            <person name="Tao W."/>
            <person name="Teichmann S."/>
            <person name="Tobari Y.N."/>
            <person name="Tomimura Y."/>
            <person name="Tsolas J.M."/>
            <person name="Valente V.L."/>
            <person name="Venter E."/>
            <person name="Venter J.C."/>
            <person name="Vicario S."/>
            <person name="Vieira F.G."/>
            <person name="Vilella A.J."/>
            <person name="Villasante A."/>
            <person name="Walenz B."/>
            <person name="Wang J."/>
            <person name="Wasserman M."/>
            <person name="Watts T."/>
            <person name="Wilson D."/>
            <person name="Wilson R.K."/>
            <person name="Wing R.A."/>
            <person name="Wolfner M.F."/>
            <person name="Wong A."/>
            <person name="Wong G.K."/>
            <person name="Wu C.I."/>
            <person name="Wu G."/>
            <person name="Yamamoto D."/>
            <person name="Yang H.P."/>
            <person name="Yang S.P."/>
            <person name="Yorke J.A."/>
            <person name="Yoshida K."/>
            <person name="Zdobnov E."/>
            <person name="Zhang P."/>
            <person name="Zhang Y."/>
            <person name="Zimin A.V."/>
            <person name="Baldwin J."/>
            <person name="Abdouelleil A."/>
            <person name="Abdulkadir J."/>
            <person name="Abebe A."/>
            <person name="Abera B."/>
            <person name="Abreu J."/>
            <person name="Acer S.C."/>
            <person name="Aftuck L."/>
            <person name="Alexander A."/>
            <person name="An P."/>
            <person name="Anderson E."/>
            <person name="Anderson S."/>
            <person name="Arachi H."/>
            <person name="Azer M."/>
            <person name="Bachantsang P."/>
            <person name="Barry A."/>
            <person name="Bayul T."/>
            <person name="Berlin A."/>
            <person name="Bessette D."/>
            <person name="Bloom T."/>
            <person name="Blye J."/>
            <person name="Boguslavskiy L."/>
            <person name="Bonnet C."/>
            <person name="Boukhgalter B."/>
            <person name="Bourzgui I."/>
            <person name="Brown A."/>
            <person name="Cahill P."/>
            <person name="Channer S."/>
            <person name="Cheshatsang Y."/>
            <person name="Chuda L."/>
            <person name="Citroen M."/>
            <person name="Collymore A."/>
            <person name="Cooke P."/>
            <person name="Costello M."/>
            <person name="D'Aco K."/>
            <person name="Daza R."/>
            <person name="De Haan G."/>
            <person name="DeGray S."/>
            <person name="DeMaso C."/>
            <person name="Dhargay N."/>
            <person name="Dooley K."/>
            <person name="Dooley E."/>
            <person name="Doricent M."/>
            <person name="Dorje P."/>
            <person name="Dorjee K."/>
            <person name="Dupes A."/>
            <person name="Elong R."/>
            <person name="Falk J."/>
            <person name="Farina A."/>
            <person name="Faro S."/>
            <person name="Ferguson D."/>
            <person name="Fisher S."/>
            <person name="Foley C.D."/>
            <person name="Franke A."/>
            <person name="Friedrich D."/>
            <person name="Gadbois L."/>
            <person name="Gearin G."/>
            <person name="Gearin C.R."/>
            <person name="Giannoukos G."/>
            <person name="Goode T."/>
            <person name="Graham J."/>
            <person name="Grandbois E."/>
            <person name="Grewal S."/>
            <person name="Gyaltsen K."/>
            <person name="Hafez N."/>
            <person name="Hagos B."/>
            <person name="Hall J."/>
            <person name="Henson C."/>
            <person name="Hollinger A."/>
            <person name="Honan T."/>
            <person name="Huard M.D."/>
            <person name="Hughes L."/>
            <person name="Hurhula B."/>
            <person name="Husby M.E."/>
            <person name="Kamat A."/>
            <person name="Kanga B."/>
            <person name="Kashin S."/>
            <person name="Khazanovich D."/>
            <person name="Kisner P."/>
            <person name="Lance K."/>
            <person name="Lara M."/>
            <person name="Lee W."/>
            <person name="Lennon N."/>
            <person name="Letendre F."/>
            <person name="LeVine R."/>
            <person name="Lipovsky A."/>
            <person name="Liu X."/>
            <person name="Liu J."/>
            <person name="Liu S."/>
            <person name="Lokyitsang T."/>
            <person name="Lokyitsang Y."/>
            <person name="Lubonja R."/>
            <person name="Lui A."/>
            <person name="MacDonald P."/>
            <person name="Magnisalis V."/>
            <person name="Maru K."/>
            <person name="Matthews C."/>
            <person name="McCusker W."/>
            <person name="McDonough S."/>
            <person name="Mehta T."/>
            <person name="Meldrim J."/>
            <person name="Meneus L."/>
            <person name="Mihai O."/>
            <person name="Mihalev A."/>
            <person name="Mihova T."/>
            <person name="Mittelman R."/>
            <person name="Mlenga V."/>
            <person name="Montmayeur A."/>
            <person name="Mulrain L."/>
            <person name="Navidi A."/>
            <person name="Naylor J."/>
            <person name="Negash T."/>
            <person name="Nguyen T."/>
            <person name="Nguyen N."/>
            <person name="Nicol R."/>
            <person name="Norbu C."/>
            <person name="Norbu N."/>
            <person name="Novod N."/>
            <person name="O'Neill B."/>
            <person name="Osman S."/>
            <person name="Markiewicz E."/>
            <person name="Oyono O.L."/>
            <person name="Patti C."/>
            <person name="Phunkhang P."/>
            <person name="Pierre F."/>
            <person name="Priest M."/>
            <person name="Raghuraman S."/>
            <person name="Rege F."/>
            <person name="Reyes R."/>
            <person name="Rise C."/>
            <person name="Rogov P."/>
            <person name="Ross K."/>
            <person name="Ryan E."/>
            <person name="Settipalli S."/>
            <person name="Shea T."/>
            <person name="Sherpa N."/>
            <person name="Shi L."/>
            <person name="Shih D."/>
            <person name="Sparrow T."/>
            <person name="Spaulding J."/>
            <person name="Stalker J."/>
            <person name="Stange-Thomann N."/>
            <person name="Stavropoulos S."/>
            <person name="Stone C."/>
            <person name="Strader C."/>
            <person name="Tesfaye S."/>
            <person name="Thomson T."/>
            <person name="Thoulutsang Y."/>
            <person name="Thoulutsang D."/>
            <person name="Topham K."/>
            <person name="Topping I."/>
            <person name="Tsamla T."/>
            <person name="Vassiliev H."/>
            <person name="Vo A."/>
            <person name="Wangchuk T."/>
            <person name="Wangdi T."/>
            <person name="Weiand M."/>
            <person name="Wilkinson J."/>
            <person name="Wilson A."/>
            <person name="Yadav S."/>
            <person name="Young G."/>
            <person name="Yu Q."/>
            <person name="Zembek L."/>
            <person name="Zhong D."/>
            <person name="Zimmer A."/>
            <person name="Zwirko Z."/>
            <person name="Jaffe D.B."/>
            <person name="Alvarez P."/>
            <person name="Brockman W."/>
            <person name="Butler J."/>
            <person name="Chin C."/>
            <person name="Gnerre S."/>
            <person name="Grabherr M."/>
            <person name="Kleber M."/>
            <person name="Mauceli E."/>
            <person name="MacCallum I."/>
        </authorList>
    </citation>
    <scope>NUCLEOTIDE SEQUENCE [LARGE SCALE GENOMIC DNA]</scope>
    <source>
        <strain evidence="16">Rob3c / Tucson 14021-0248.25</strain>
    </source>
</reference>
<feature type="compositionally biased region" description="Low complexity" evidence="13">
    <location>
        <begin position="92"/>
        <end position="115"/>
    </location>
</feature>
<feature type="region of interest" description="Disordered" evidence="13">
    <location>
        <begin position="92"/>
        <end position="118"/>
    </location>
</feature>
<evidence type="ECO:0000256" key="12">
    <source>
        <dbReference type="RuleBase" id="RU367080"/>
    </source>
</evidence>
<proteinExistence type="inferred from homology"/>
<dbReference type="InterPro" id="IPR039693">
    <property type="entry name" value="Rtr1/RPAP2"/>
</dbReference>
<evidence type="ECO:0000256" key="1">
    <source>
        <dbReference type="ARBA" id="ARBA00004123"/>
    </source>
</evidence>
<keyword evidence="3 12" id="KW-0479">Metal-binding</keyword>
<dbReference type="GO" id="GO:0005634">
    <property type="term" value="C:nucleus"/>
    <property type="evidence" value="ECO:0007669"/>
    <property type="project" value="UniProtKB-SubCell"/>
</dbReference>
<evidence type="ECO:0000256" key="7">
    <source>
        <dbReference type="ARBA" id="ARBA00022912"/>
    </source>
</evidence>
<protein>
    <recommendedName>
        <fullName evidence="12">RNA polymerase II subunit B1 CTD phosphatase RPAP2 homolog</fullName>
        <ecNumber evidence="12">3.1.3.16</ecNumber>
    </recommendedName>
</protein>
<organism evidence="16">
    <name type="scientific">Drosophila sechellia</name>
    <name type="common">Fruit fly</name>
    <dbReference type="NCBI Taxonomy" id="7238"/>
    <lineage>
        <taxon>Eukaryota</taxon>
        <taxon>Metazoa</taxon>
        <taxon>Ecdysozoa</taxon>
        <taxon>Arthropoda</taxon>
        <taxon>Hexapoda</taxon>
        <taxon>Insecta</taxon>
        <taxon>Pterygota</taxon>
        <taxon>Neoptera</taxon>
        <taxon>Endopterygota</taxon>
        <taxon>Diptera</taxon>
        <taxon>Brachycera</taxon>
        <taxon>Muscomorpha</taxon>
        <taxon>Ephydroidea</taxon>
        <taxon>Drosophilidae</taxon>
        <taxon>Drosophila</taxon>
        <taxon>Sophophora</taxon>
    </lineage>
</organism>
<evidence type="ECO:0000256" key="4">
    <source>
        <dbReference type="ARBA" id="ARBA00022771"/>
    </source>
</evidence>
<keyword evidence="16" id="KW-1185">Reference proteome</keyword>
<gene>
    <name evidence="15" type="primary">Dsec\GM12222</name>
    <name evidence="15" type="ORF">Dsec_GM12222</name>
</gene>
<dbReference type="PANTHER" id="PTHR14732:SF0">
    <property type="entry name" value="RNA POLYMERASE II SUBUNIT B1 CTD PHOSPHATASE RPAP2-RELATED"/>
    <property type="match status" value="1"/>
</dbReference>
<evidence type="ECO:0000256" key="5">
    <source>
        <dbReference type="ARBA" id="ARBA00022801"/>
    </source>
</evidence>
<dbReference type="Pfam" id="PF04181">
    <property type="entry name" value="RPAP2_Rtr1"/>
    <property type="match status" value="1"/>
</dbReference>
<comment type="catalytic activity">
    <reaction evidence="9 12">
        <text>O-phospho-L-seryl-[protein] + H2O = L-seryl-[protein] + phosphate</text>
        <dbReference type="Rhea" id="RHEA:20629"/>
        <dbReference type="Rhea" id="RHEA-COMP:9863"/>
        <dbReference type="Rhea" id="RHEA-COMP:11604"/>
        <dbReference type="ChEBI" id="CHEBI:15377"/>
        <dbReference type="ChEBI" id="CHEBI:29999"/>
        <dbReference type="ChEBI" id="CHEBI:43474"/>
        <dbReference type="ChEBI" id="CHEBI:83421"/>
        <dbReference type="EC" id="3.1.3.16"/>
    </reaction>
</comment>
<comment type="similarity">
    <text evidence="2 11 12">Belongs to the RPAP2 family.</text>
</comment>
<evidence type="ECO:0000256" key="11">
    <source>
        <dbReference type="PROSITE-ProRule" id="PRU00812"/>
    </source>
</evidence>
<evidence type="ECO:0000256" key="13">
    <source>
        <dbReference type="SAM" id="MobiDB-lite"/>
    </source>
</evidence>
<dbReference type="InterPro" id="IPR007308">
    <property type="entry name" value="Rtr1/RPAP2_dom"/>
</dbReference>
<dbReference type="InterPro" id="IPR038534">
    <property type="entry name" value="Rtr1/RPAP2_sf"/>
</dbReference>
<evidence type="ECO:0000256" key="6">
    <source>
        <dbReference type="ARBA" id="ARBA00022833"/>
    </source>
</evidence>
<evidence type="ECO:0000256" key="8">
    <source>
        <dbReference type="ARBA" id="ARBA00023242"/>
    </source>
</evidence>
<dbReference type="PhylomeDB" id="B4HWB2"/>
<comment type="function">
    <text evidence="12">Putative RNA polymerase II subunit B1 C-terminal domain (CTD) phosphatase involved in RNA polymerase II transcription regulation.</text>
</comment>
<dbReference type="Proteomes" id="UP000001292">
    <property type="component" value="Unassembled WGS sequence"/>
</dbReference>
<keyword evidence="7 12" id="KW-0904">Protein phosphatase</keyword>
<dbReference type="GO" id="GO:0043175">
    <property type="term" value="F:RNA polymerase core enzyme binding"/>
    <property type="evidence" value="ECO:0007669"/>
    <property type="project" value="UniProtKB-UniRule"/>
</dbReference>
<dbReference type="EMBL" id="CH480818">
    <property type="protein sequence ID" value="EDW52307.1"/>
    <property type="molecule type" value="Genomic_DNA"/>
</dbReference>
<accession>B4HWB2</accession>
<evidence type="ECO:0000256" key="9">
    <source>
        <dbReference type="ARBA" id="ARBA00047761"/>
    </source>
</evidence>
<evidence type="ECO:0000256" key="2">
    <source>
        <dbReference type="ARBA" id="ARBA00005676"/>
    </source>
</evidence>
<dbReference type="HOGENOM" id="CLU_1604478_0_0_1"/>
<evidence type="ECO:0000259" key="14">
    <source>
        <dbReference type="PROSITE" id="PS51479"/>
    </source>
</evidence>
<dbReference type="AlphaFoldDB" id="B4HWB2"/>
<keyword evidence="5 12" id="KW-0378">Hydrolase</keyword>
<evidence type="ECO:0000256" key="10">
    <source>
        <dbReference type="ARBA" id="ARBA00048336"/>
    </source>
</evidence>
<dbReference type="EC" id="3.1.3.16" evidence="12"/>
<evidence type="ECO:0000313" key="16">
    <source>
        <dbReference type="Proteomes" id="UP000001292"/>
    </source>
</evidence>
<evidence type="ECO:0000313" key="15">
    <source>
        <dbReference type="EMBL" id="EDW52307.1"/>
    </source>
</evidence>
<comment type="catalytic activity">
    <reaction evidence="10 12">
        <text>O-phospho-L-threonyl-[protein] + H2O = L-threonyl-[protein] + phosphate</text>
        <dbReference type="Rhea" id="RHEA:47004"/>
        <dbReference type="Rhea" id="RHEA-COMP:11060"/>
        <dbReference type="Rhea" id="RHEA-COMP:11605"/>
        <dbReference type="ChEBI" id="CHEBI:15377"/>
        <dbReference type="ChEBI" id="CHEBI:30013"/>
        <dbReference type="ChEBI" id="CHEBI:43474"/>
        <dbReference type="ChEBI" id="CHEBI:61977"/>
        <dbReference type="EC" id="3.1.3.16"/>
    </reaction>
</comment>
<keyword evidence="4 12" id="KW-0863">Zinc-finger</keyword>
<dbReference type="PANTHER" id="PTHR14732">
    <property type="entry name" value="RNA POLYMERASE II SUBUNIT B1 CTD PHOSPHATASE RPAP2-RELATED"/>
    <property type="match status" value="1"/>
</dbReference>